<dbReference type="AlphaFoldDB" id="A0A078B0S2"/>
<dbReference type="Proteomes" id="UP000039865">
    <property type="component" value="Unassembled WGS sequence"/>
</dbReference>
<organism evidence="4 5">
    <name type="scientific">Stylonychia lemnae</name>
    <name type="common">Ciliate</name>
    <dbReference type="NCBI Taxonomy" id="5949"/>
    <lineage>
        <taxon>Eukaryota</taxon>
        <taxon>Sar</taxon>
        <taxon>Alveolata</taxon>
        <taxon>Ciliophora</taxon>
        <taxon>Intramacronucleata</taxon>
        <taxon>Spirotrichea</taxon>
        <taxon>Stichotrichia</taxon>
        <taxon>Sporadotrichida</taxon>
        <taxon>Oxytrichidae</taxon>
        <taxon>Stylonychinae</taxon>
        <taxon>Stylonychia</taxon>
    </lineage>
</organism>
<dbReference type="PANTHER" id="PTHR44167">
    <property type="entry name" value="OVARIAN-SPECIFIC SERINE/THREONINE-PROTEIN KINASE LOK-RELATED"/>
    <property type="match status" value="1"/>
</dbReference>
<dbReference type="InParanoid" id="A0A078B0S2"/>
<sequence length="795" mass="91804">MDSRFQQTQNMQVITFKPYYRYYAYGQPQNPVLRRKKKKKRHNILDNPTPVLQQYTLNLQQLGKNVSQTLASTTQNFNKTPKIPSSNKAKLNDNYHNSSHPNHNMNIQQLPEIIQSNIQLANLQSQKQQMLQNSAVYFNNQLDDDAYNQQFQEQRIEQLLKEQKMIKTRGSFFNNQQLQQQQFLSGGSNNQYNDYKPIVKINRELANNNSQVINMSDFGIEFSQERNKNLKNSFNEVQHSIDHKTSDDAVNQSVQLQSQNKLQINHQNSLRKQQNGDKLTENSPRQNPPIDYKLPQIRSNDSINRLDDQSRLTTLQNKQSQNFDSNSQIVEESKNILMMANRTKNMVKKFVGHQQRAAQSKDINEVKSNRNTQAFFNNNERIFTRDYMPGIQLQNQTNHIVKQAVKIDDPALILTDEEKQIYGNRFPSGYKRIKLLGRGGCALVWLAKDEKNGDRQVAVKQFPKAGGQQANLESGYKELQMNRRFFQYNGVPYDAYSQNPGISSLCKLFDSKDDKQDLWLVFELCGKPLSKTMFDVKGEFYKGERIYQVLHKEDLYRALQINKGSVFKEFIKGMAQVLYMFQSAGIVHSDLKPENILIIHDLDTDEVSFKIIDLGSSFNFQKANNDIELTTPEYLAPDILEYLDQKTGMVLSGNGQNAQAVDLTKKLFPWSIDIWSLGAILLEIVIGFPLWLSYKGRIVKEGRQQDSASSSLCMTGLFGIQGRIPKKIKLKQIQTVQQLKQILKKQFSSDLCLGSFNTNEDFLDLLAKMLDLNPKFRISPKEILEHPFLQLQDQQ</sequence>
<dbReference type="PROSITE" id="PS00108">
    <property type="entry name" value="PROTEIN_KINASE_ST"/>
    <property type="match status" value="1"/>
</dbReference>
<dbReference type="PROSITE" id="PS50011">
    <property type="entry name" value="PROTEIN_KINASE_DOM"/>
    <property type="match status" value="1"/>
</dbReference>
<dbReference type="PANTHER" id="PTHR44167:SF24">
    <property type="entry name" value="SERINE_THREONINE-PROTEIN KINASE CHK2"/>
    <property type="match status" value="1"/>
</dbReference>
<dbReference type="Pfam" id="PF00069">
    <property type="entry name" value="Pkinase"/>
    <property type="match status" value="1"/>
</dbReference>
<keyword evidence="2" id="KW-1133">Transmembrane helix</keyword>
<name>A0A078B0S2_STYLE</name>
<dbReference type="Gene3D" id="3.30.200.20">
    <property type="entry name" value="Phosphorylase Kinase, domain 1"/>
    <property type="match status" value="1"/>
</dbReference>
<dbReference type="InterPro" id="IPR008271">
    <property type="entry name" value="Ser/Thr_kinase_AS"/>
</dbReference>
<dbReference type="GO" id="GO:0004674">
    <property type="term" value="F:protein serine/threonine kinase activity"/>
    <property type="evidence" value="ECO:0007669"/>
    <property type="project" value="TreeGrafter"/>
</dbReference>
<dbReference type="OrthoDB" id="10264738at2759"/>
<dbReference type="SUPFAM" id="SSF56112">
    <property type="entry name" value="Protein kinase-like (PK-like)"/>
    <property type="match status" value="1"/>
</dbReference>
<dbReference type="GO" id="GO:0005737">
    <property type="term" value="C:cytoplasm"/>
    <property type="evidence" value="ECO:0007669"/>
    <property type="project" value="TreeGrafter"/>
</dbReference>
<dbReference type="InterPro" id="IPR000719">
    <property type="entry name" value="Prot_kinase_dom"/>
</dbReference>
<accession>A0A078B0S2</accession>
<evidence type="ECO:0000259" key="3">
    <source>
        <dbReference type="PROSITE" id="PS50011"/>
    </source>
</evidence>
<evidence type="ECO:0000256" key="2">
    <source>
        <dbReference type="SAM" id="Phobius"/>
    </source>
</evidence>
<feature type="transmembrane region" description="Helical" evidence="2">
    <location>
        <begin position="674"/>
        <end position="694"/>
    </location>
</feature>
<dbReference type="GO" id="GO:0005634">
    <property type="term" value="C:nucleus"/>
    <property type="evidence" value="ECO:0007669"/>
    <property type="project" value="TreeGrafter"/>
</dbReference>
<dbReference type="GO" id="GO:0005524">
    <property type="term" value="F:ATP binding"/>
    <property type="evidence" value="ECO:0007669"/>
    <property type="project" value="InterPro"/>
</dbReference>
<evidence type="ECO:0000256" key="1">
    <source>
        <dbReference type="SAM" id="MobiDB-lite"/>
    </source>
</evidence>
<dbReference type="SMART" id="SM00220">
    <property type="entry name" value="S_TKc"/>
    <property type="match status" value="1"/>
</dbReference>
<keyword evidence="2" id="KW-0812">Transmembrane</keyword>
<keyword evidence="2" id="KW-0472">Membrane</keyword>
<keyword evidence="4" id="KW-0808">Transferase</keyword>
<feature type="domain" description="Protein kinase" evidence="3">
    <location>
        <begin position="430"/>
        <end position="789"/>
    </location>
</feature>
<gene>
    <name evidence="4" type="primary">Contig16066.g17119</name>
    <name evidence="4" type="ORF">STYLEM_16989</name>
</gene>
<keyword evidence="5" id="KW-1185">Reference proteome</keyword>
<protein>
    <submittedName>
        <fullName evidence="4">Protein kinase domain containing protein</fullName>
    </submittedName>
</protein>
<reference evidence="4 5" key="1">
    <citation type="submission" date="2014-06" db="EMBL/GenBank/DDBJ databases">
        <authorList>
            <person name="Swart Estienne"/>
        </authorList>
    </citation>
    <scope>NUCLEOTIDE SEQUENCE [LARGE SCALE GENOMIC DNA]</scope>
    <source>
        <strain evidence="4 5">130c</strain>
    </source>
</reference>
<feature type="region of interest" description="Disordered" evidence="1">
    <location>
        <begin position="263"/>
        <end position="295"/>
    </location>
</feature>
<evidence type="ECO:0000313" key="4">
    <source>
        <dbReference type="EMBL" id="CDW87876.1"/>
    </source>
</evidence>
<keyword evidence="4" id="KW-0418">Kinase</keyword>
<feature type="compositionally biased region" description="Polar residues" evidence="1">
    <location>
        <begin position="263"/>
        <end position="273"/>
    </location>
</feature>
<evidence type="ECO:0000313" key="5">
    <source>
        <dbReference type="Proteomes" id="UP000039865"/>
    </source>
</evidence>
<dbReference type="GO" id="GO:0044773">
    <property type="term" value="P:mitotic DNA damage checkpoint signaling"/>
    <property type="evidence" value="ECO:0007669"/>
    <property type="project" value="TreeGrafter"/>
</dbReference>
<dbReference type="EMBL" id="CCKQ01016007">
    <property type="protein sequence ID" value="CDW87876.1"/>
    <property type="molecule type" value="Genomic_DNA"/>
</dbReference>
<proteinExistence type="predicted"/>
<dbReference type="InterPro" id="IPR011009">
    <property type="entry name" value="Kinase-like_dom_sf"/>
</dbReference>
<dbReference type="Gene3D" id="1.10.510.10">
    <property type="entry name" value="Transferase(Phosphotransferase) domain 1"/>
    <property type="match status" value="1"/>
</dbReference>